<proteinExistence type="predicted"/>
<evidence type="ECO:0000313" key="5">
    <source>
        <dbReference type="Proteomes" id="UP001177341"/>
    </source>
</evidence>
<evidence type="ECO:0000313" key="2">
    <source>
        <dbReference type="EMBL" id="MDO6452610.1"/>
    </source>
</evidence>
<dbReference type="GeneID" id="89456892"/>
<sequence length="107" mass="12309">MNKRPTKAETRQQLESKIEEFIQQGGEIKSVESGASGLEDGNYNRNSFVFGYPKEERTPTTKEMAAIDARRRAKTVSKPSHSFSRKPKKKIIYDDFGEPVREVWVEE</sequence>
<reference evidence="2" key="1">
    <citation type="submission" date="2023-07" db="EMBL/GenBank/DDBJ databases">
        <title>Genome content predicts the carbon catabolic preferences of heterotrophic bacteria.</title>
        <authorList>
            <person name="Gralka M."/>
        </authorList>
    </citation>
    <scope>NUCLEOTIDE SEQUENCE</scope>
    <source>
        <strain evidence="3">5G01</strain>
        <strain evidence="2">I2M16</strain>
    </source>
</reference>
<dbReference type="InterPro" id="IPR049191">
    <property type="entry name" value="SutA_RBD"/>
</dbReference>
<dbReference type="Proteomes" id="UP001177341">
    <property type="component" value="Unassembled WGS sequence"/>
</dbReference>
<dbReference type="AlphaFoldDB" id="A0AAW7XIA7"/>
<accession>A0AAW7XIA7</accession>
<evidence type="ECO:0000313" key="4">
    <source>
        <dbReference type="Proteomes" id="UP001169862"/>
    </source>
</evidence>
<organism evidence="2 4">
    <name type="scientific">Neptunomonas phycophila</name>
    <dbReference type="NCBI Taxonomy" id="1572645"/>
    <lineage>
        <taxon>Bacteria</taxon>
        <taxon>Pseudomonadati</taxon>
        <taxon>Pseudomonadota</taxon>
        <taxon>Gammaproteobacteria</taxon>
        <taxon>Oceanospirillales</taxon>
        <taxon>Oceanospirillaceae</taxon>
        <taxon>Neptunomonas</taxon>
    </lineage>
</organism>
<dbReference type="Pfam" id="PF20661">
    <property type="entry name" value="SutA-RBD"/>
    <property type="match status" value="1"/>
</dbReference>
<protein>
    <recommendedName>
        <fullName evidence="1">Transcriptional regulator SutA RNAP-binding domain-containing protein</fullName>
    </recommendedName>
</protein>
<dbReference type="RefSeq" id="WP_075178407.1">
    <property type="nucleotide sequence ID" value="NZ_CAXHZV010000002.1"/>
</dbReference>
<dbReference type="EMBL" id="JAUOPG010000002">
    <property type="protein sequence ID" value="MDO6452610.1"/>
    <property type="molecule type" value="Genomic_DNA"/>
</dbReference>
<comment type="caution">
    <text evidence="2">The sequence shown here is derived from an EMBL/GenBank/DDBJ whole genome shotgun (WGS) entry which is preliminary data.</text>
</comment>
<dbReference type="Proteomes" id="UP001169862">
    <property type="component" value="Unassembled WGS sequence"/>
</dbReference>
<evidence type="ECO:0000313" key="3">
    <source>
        <dbReference type="EMBL" id="MDP2521753.1"/>
    </source>
</evidence>
<keyword evidence="5" id="KW-1185">Reference proteome</keyword>
<feature type="domain" description="Transcriptional regulator SutA RNAP-binding" evidence="1">
    <location>
        <begin position="5"/>
        <end position="38"/>
    </location>
</feature>
<dbReference type="EMBL" id="JAUYVO010000002">
    <property type="protein sequence ID" value="MDP2521753.1"/>
    <property type="molecule type" value="Genomic_DNA"/>
</dbReference>
<name>A0AAW7XIA7_9GAMM</name>
<evidence type="ECO:0000259" key="1">
    <source>
        <dbReference type="Pfam" id="PF20661"/>
    </source>
</evidence>
<gene>
    <name evidence="2" type="ORF">Q4490_03440</name>
    <name evidence="3" type="ORF">Q8W30_04135</name>
</gene>